<accession>A0ABM1SYE2</accession>
<evidence type="ECO:0000313" key="6">
    <source>
        <dbReference type="Proteomes" id="UP000694941"/>
    </source>
</evidence>
<dbReference type="PRINTS" id="PR02064">
    <property type="entry name" value="DONSON"/>
</dbReference>
<evidence type="ECO:0000256" key="3">
    <source>
        <dbReference type="ARBA" id="ARBA00023242"/>
    </source>
</evidence>
<protein>
    <submittedName>
        <fullName evidence="7">Protein downstream neighbor of Son-like isoform X2</fullName>
    </submittedName>
</protein>
<organism evidence="6 7">
    <name type="scientific">Limulus polyphemus</name>
    <name type="common">Atlantic horseshoe crab</name>
    <dbReference type="NCBI Taxonomy" id="6850"/>
    <lineage>
        <taxon>Eukaryota</taxon>
        <taxon>Metazoa</taxon>
        <taxon>Ecdysozoa</taxon>
        <taxon>Arthropoda</taxon>
        <taxon>Chelicerata</taxon>
        <taxon>Merostomata</taxon>
        <taxon>Xiphosura</taxon>
        <taxon>Limulidae</taxon>
        <taxon>Limulus</taxon>
    </lineage>
</organism>
<dbReference type="PANTHER" id="PTHR12972">
    <property type="entry name" value="DOWNSTREAM NEIGHBOR OF SON"/>
    <property type="match status" value="1"/>
</dbReference>
<evidence type="ECO:0000256" key="5">
    <source>
        <dbReference type="SAM" id="MobiDB-lite"/>
    </source>
</evidence>
<comment type="similarity">
    <text evidence="4">Belongs to the DONSON family.</text>
</comment>
<dbReference type="InterPro" id="IPR024861">
    <property type="entry name" value="Donson"/>
</dbReference>
<gene>
    <name evidence="7" type="primary">LOC106465101</name>
</gene>
<feature type="region of interest" description="Disordered" evidence="5">
    <location>
        <begin position="332"/>
        <end position="384"/>
    </location>
</feature>
<keyword evidence="3" id="KW-0539">Nucleus</keyword>
<keyword evidence="6" id="KW-1185">Reference proteome</keyword>
<dbReference type="GeneID" id="106465101"/>
<dbReference type="PANTHER" id="PTHR12972:SF0">
    <property type="entry name" value="PROTEIN DOWNSTREAM NEIGHBOR OF SON"/>
    <property type="match status" value="1"/>
</dbReference>
<proteinExistence type="inferred from homology"/>
<evidence type="ECO:0000256" key="4">
    <source>
        <dbReference type="ARBA" id="ARBA00025806"/>
    </source>
</evidence>
<evidence type="ECO:0000256" key="2">
    <source>
        <dbReference type="ARBA" id="ARBA00022473"/>
    </source>
</evidence>
<comment type="subcellular location">
    <subcellularLocation>
        <location evidence="1">Nucleus</location>
    </subcellularLocation>
</comment>
<keyword evidence="2" id="KW-0217">Developmental protein</keyword>
<reference evidence="7" key="1">
    <citation type="submission" date="2025-08" db="UniProtKB">
        <authorList>
            <consortium name="RefSeq"/>
        </authorList>
    </citation>
    <scope>IDENTIFICATION</scope>
    <source>
        <tissue evidence="7">Muscle</tissue>
    </source>
</reference>
<sequence>MPVTERLVMTEKTEPISPEWVKPAEVLRLRKKLKRQSLSSVLQTVDLNLSAQQTFVRRIPVPKVKAVNPFRRHSPKKRSLSEVSQDSGVEDPGIFNSIAKKDKKDEVSVFEARVVHPILPALLDDNANFGSSTASEKQATSFSFDQNCLKFLYNDKGKRQLPVDWSLKTKVRFISTKPFPWKGSLKTSEEASGTTGFVRCLNTNKSLEKECSLDTSPRAKFHQHCLLWMHPFFPWLQLFPRIHSERWSQGAFCIDSNLQEQLHEDWCNSFKSLFQLTKARQCPYFYLCAPTFTVLFHSAGVAGIQEFHAVLTPTTRGLRQALTDEGIEYTMPLKENDNSSDTLDGENPQLNCTTGTPTSQEETEGLVENKDSELKDPESDEEPVTWLESLGLSQQDFPALNAHKIKLQKEKHKKIDRRPQSLVCVRGPEVQALFNFLLNSRSCITNSGPLAGIPPTLLAPVGFFGATLRSLKVRQSWIKQGTSDLQMIEISGPILPSALHGLCSLLQSTQEEFSAHLATHELTIPFNGAFSSSSRSGSSGPPPVFATESLSDCGLPSDFLELICSENHLADVVGVNVVKFGKGLYTWNT</sequence>
<evidence type="ECO:0000256" key="1">
    <source>
        <dbReference type="ARBA" id="ARBA00004123"/>
    </source>
</evidence>
<dbReference type="RefSeq" id="XP_022248648.1">
    <property type="nucleotide sequence ID" value="XM_022392940.1"/>
</dbReference>
<feature type="compositionally biased region" description="Basic and acidic residues" evidence="5">
    <location>
        <begin position="367"/>
        <end position="377"/>
    </location>
</feature>
<evidence type="ECO:0000313" key="7">
    <source>
        <dbReference type="RefSeq" id="XP_022248648.1"/>
    </source>
</evidence>
<dbReference type="Proteomes" id="UP000694941">
    <property type="component" value="Unplaced"/>
</dbReference>
<feature type="compositionally biased region" description="Polar residues" evidence="5">
    <location>
        <begin position="348"/>
        <end position="360"/>
    </location>
</feature>
<name>A0ABM1SYE2_LIMPO</name>